<feature type="domain" description="DUF6916" evidence="1">
    <location>
        <begin position="47"/>
        <end position="130"/>
    </location>
</feature>
<accession>A0AB38TCK7</accession>
<sequence>MPPLEQFRKSVQRFSPWQLRRNKKLDRIRTLNRSSAQIEANGMASVSDFEQGQTFTIEVGGKQIPLELSAVKPIAASPRLGGGFSLLFRGPRDIALPQATYLFTGTGGTHEIFIVPVAADATGRLYEAVFN</sequence>
<evidence type="ECO:0000259" key="1">
    <source>
        <dbReference type="Pfam" id="PF21880"/>
    </source>
</evidence>
<gene>
    <name evidence="2" type="ORF">LRP29_04550</name>
</gene>
<evidence type="ECO:0000313" key="3">
    <source>
        <dbReference type="Proteomes" id="UP001060070"/>
    </source>
</evidence>
<dbReference type="RefSeq" id="WP_245265344.1">
    <property type="nucleotide sequence ID" value="NZ_CP088147.1"/>
</dbReference>
<reference evidence="2 3" key="1">
    <citation type="journal article" date="2022" name="Microbiol. Resour. Announc.">
        <title>Complete Genome Sequence of Mesorhizobium ciceri Strain R30, a Rhizobium Used as a Commercial Inoculant for Chickpea in Argentina.</title>
        <authorList>
            <person name="Foresto E."/>
            <person name="Revale S."/>
            <person name="Primo E."/>
            <person name="Nievas F."/>
            <person name="Carezzano E."/>
            <person name="Puente M."/>
            <person name="Alzari P."/>
            <person name="Mart M."/>
            <person name="Ben-Assaya M."/>
            <person name="Mornico D."/>
            <person name="Santoro M."/>
            <person name="Mart F."/>
            <person name="Giordano W."/>
            <person name="Bogino P."/>
        </authorList>
    </citation>
    <scope>NUCLEOTIDE SEQUENCE [LARGE SCALE GENOMIC DNA]</scope>
    <source>
        <strain evidence="2 3">R30</strain>
    </source>
</reference>
<dbReference type="Proteomes" id="UP001060070">
    <property type="component" value="Chromosome"/>
</dbReference>
<proteinExistence type="predicted"/>
<dbReference type="InterPro" id="IPR054209">
    <property type="entry name" value="DUF6916"/>
</dbReference>
<name>A0AB38TCK7_9HYPH</name>
<dbReference type="AlphaFoldDB" id="A0AB38TCK7"/>
<keyword evidence="3" id="KW-1185">Reference proteome</keyword>
<organism evidence="2 3">
    <name type="scientific">Mesorhizobium ciceri</name>
    <dbReference type="NCBI Taxonomy" id="39645"/>
    <lineage>
        <taxon>Bacteria</taxon>
        <taxon>Pseudomonadati</taxon>
        <taxon>Pseudomonadota</taxon>
        <taxon>Alphaproteobacteria</taxon>
        <taxon>Hyphomicrobiales</taxon>
        <taxon>Phyllobacteriaceae</taxon>
        <taxon>Mesorhizobium</taxon>
    </lineage>
</organism>
<dbReference type="Pfam" id="PF21880">
    <property type="entry name" value="DUF6916"/>
    <property type="match status" value="1"/>
</dbReference>
<evidence type="ECO:0000313" key="2">
    <source>
        <dbReference type="EMBL" id="UTU52726.1"/>
    </source>
</evidence>
<protein>
    <recommendedName>
        <fullName evidence="1">DUF6916 domain-containing protein</fullName>
    </recommendedName>
</protein>
<dbReference type="EMBL" id="CP088147">
    <property type="protein sequence ID" value="UTU52726.1"/>
    <property type="molecule type" value="Genomic_DNA"/>
</dbReference>